<evidence type="ECO:0000313" key="2">
    <source>
        <dbReference type="EMBL" id="PSK09071.1"/>
    </source>
</evidence>
<reference evidence="2 3" key="1">
    <citation type="submission" date="2018-03" db="EMBL/GenBank/DDBJ databases">
        <title>Brevisbacillus phylogenomics.</title>
        <authorList>
            <person name="Dunlap C."/>
        </authorList>
    </citation>
    <scope>NUCLEOTIDE SEQUENCE [LARGE SCALE GENOMIC DNA]</scope>
    <source>
        <strain evidence="2 3">NRRL B-41110</strain>
    </source>
</reference>
<sequence>MLQNTWIYYGIFALIFLAGLLLTIRFIKRQESKELDHNISQTTVKHKVLGNVGMLVYIAAFAVLLAVLLISILVYS</sequence>
<dbReference type="EMBL" id="PXZO01000030">
    <property type="protein sequence ID" value="PSK09071.1"/>
    <property type="molecule type" value="Genomic_DNA"/>
</dbReference>
<evidence type="ECO:0000256" key="1">
    <source>
        <dbReference type="SAM" id="Phobius"/>
    </source>
</evidence>
<accession>A0ABX5FNF8</accession>
<feature type="transmembrane region" description="Helical" evidence="1">
    <location>
        <begin position="48"/>
        <end position="75"/>
    </location>
</feature>
<keyword evidence="1" id="KW-0812">Transmembrane</keyword>
<evidence type="ECO:0000313" key="3">
    <source>
        <dbReference type="Proteomes" id="UP000241645"/>
    </source>
</evidence>
<comment type="caution">
    <text evidence="2">The sequence shown here is derived from an EMBL/GenBank/DDBJ whole genome shotgun (WGS) entry which is preliminary data.</text>
</comment>
<gene>
    <name evidence="2" type="ORF">C7R92_16295</name>
</gene>
<proteinExistence type="predicted"/>
<dbReference type="Proteomes" id="UP000241645">
    <property type="component" value="Unassembled WGS sequence"/>
</dbReference>
<name>A0ABX5FNF8_9BACL</name>
<protein>
    <submittedName>
        <fullName evidence="2">Uncharacterized protein</fullName>
    </submittedName>
</protein>
<keyword evidence="1" id="KW-1133">Transmembrane helix</keyword>
<keyword evidence="3" id="KW-1185">Reference proteome</keyword>
<keyword evidence="1" id="KW-0472">Membrane</keyword>
<feature type="transmembrane region" description="Helical" evidence="1">
    <location>
        <begin position="6"/>
        <end position="27"/>
    </location>
</feature>
<organism evidence="2 3">
    <name type="scientific">Brevibacillus porteri</name>
    <dbReference type="NCBI Taxonomy" id="2126350"/>
    <lineage>
        <taxon>Bacteria</taxon>
        <taxon>Bacillati</taxon>
        <taxon>Bacillota</taxon>
        <taxon>Bacilli</taxon>
        <taxon>Bacillales</taxon>
        <taxon>Paenibacillaceae</taxon>
        <taxon>Brevibacillus</taxon>
    </lineage>
</organism>